<feature type="transmembrane region" description="Helical" evidence="1">
    <location>
        <begin position="44"/>
        <end position="61"/>
    </location>
</feature>
<gene>
    <name evidence="2" type="ORF">FEE95_13500</name>
</gene>
<dbReference type="AlphaFoldDB" id="A0A5S3PS02"/>
<accession>A0A5S3PS02</accession>
<keyword evidence="3" id="KW-1185">Reference proteome</keyword>
<keyword evidence="1" id="KW-0812">Transmembrane</keyword>
<dbReference type="RefSeq" id="WP_138658511.1">
    <property type="nucleotide sequence ID" value="NZ_VATY01000002.1"/>
</dbReference>
<name>A0A5S3PS02_9FLAO</name>
<evidence type="ECO:0000313" key="2">
    <source>
        <dbReference type="EMBL" id="TMM57492.1"/>
    </source>
</evidence>
<evidence type="ECO:0000256" key="1">
    <source>
        <dbReference type="SAM" id="Phobius"/>
    </source>
</evidence>
<protein>
    <submittedName>
        <fullName evidence="2">Uncharacterized protein</fullName>
    </submittedName>
</protein>
<keyword evidence="1" id="KW-1133">Transmembrane helix</keyword>
<dbReference type="EMBL" id="VATY01000002">
    <property type="protein sequence ID" value="TMM57492.1"/>
    <property type="molecule type" value="Genomic_DNA"/>
</dbReference>
<proteinExistence type="predicted"/>
<feature type="transmembrane region" description="Helical" evidence="1">
    <location>
        <begin position="73"/>
        <end position="90"/>
    </location>
</feature>
<feature type="transmembrane region" description="Helical" evidence="1">
    <location>
        <begin position="110"/>
        <end position="129"/>
    </location>
</feature>
<dbReference type="OrthoDB" id="9955075at2"/>
<keyword evidence="1" id="KW-0472">Membrane</keyword>
<sequence>MDNFMIAILVILASSFIGRRINQKASEKLNDDQKARLVTLFSRSGIYSFIILILILGLFFSNIKFKWVDQGSASLVFMVFITTFLLGNAYRTYKKLKEANFPESYVKQNLLSNAVRFLGLILFFVILNWF</sequence>
<reference evidence="2 3" key="1">
    <citation type="submission" date="2019-05" db="EMBL/GenBank/DDBJ databases">
        <authorList>
            <person name="Zhang J.-Y."/>
            <person name="Feg X."/>
            <person name="Du Z.-J."/>
        </authorList>
    </citation>
    <scope>NUCLEOTIDE SEQUENCE [LARGE SCALE GENOMIC DNA]</scope>
    <source>
        <strain evidence="2 3">RZ26</strain>
    </source>
</reference>
<dbReference type="Proteomes" id="UP000310314">
    <property type="component" value="Unassembled WGS sequence"/>
</dbReference>
<evidence type="ECO:0000313" key="3">
    <source>
        <dbReference type="Proteomes" id="UP000310314"/>
    </source>
</evidence>
<organism evidence="2 3">
    <name type="scientific">Maribacter algarum</name>
    <name type="common">ex Zhang et al. 2020</name>
    <dbReference type="NCBI Taxonomy" id="2578118"/>
    <lineage>
        <taxon>Bacteria</taxon>
        <taxon>Pseudomonadati</taxon>
        <taxon>Bacteroidota</taxon>
        <taxon>Flavobacteriia</taxon>
        <taxon>Flavobacteriales</taxon>
        <taxon>Flavobacteriaceae</taxon>
        <taxon>Maribacter</taxon>
    </lineage>
</organism>
<comment type="caution">
    <text evidence="2">The sequence shown here is derived from an EMBL/GenBank/DDBJ whole genome shotgun (WGS) entry which is preliminary data.</text>
</comment>